<evidence type="ECO:0000313" key="1">
    <source>
        <dbReference type="EMBL" id="KPH80574.1"/>
    </source>
</evidence>
<dbReference type="Gene3D" id="3.30.2000.30">
    <property type="match status" value="1"/>
</dbReference>
<dbReference type="InterPro" id="IPR021508">
    <property type="entry name" value="Gp17-like"/>
</dbReference>
<comment type="caution">
    <text evidence="1">The sequence shown here is derived from an EMBL/GenBank/DDBJ whole genome shotgun (WGS) entry which is preliminary data.</text>
</comment>
<evidence type="ECO:0008006" key="3">
    <source>
        <dbReference type="Google" id="ProtNLM"/>
    </source>
</evidence>
<dbReference type="AlphaFoldDB" id="A0A0N1N2C1"/>
<protein>
    <recommendedName>
        <fullName evidence="3">DUF3168 domain-containing protein</fullName>
    </recommendedName>
</protein>
<keyword evidence="2" id="KW-1185">Reference proteome</keyword>
<accession>A0A0N1N2C1</accession>
<sequence>MSDAIPALRAAIQARLESDAGLTALLGAGRIHDEAPRAARGVYVVHGDIEARDWSTGSDSGCEQDLGLTVWAAESSSSRQALEAAALVVGALNEAPLTPAGHALINLRWQSSRLARDPATGLAFVAIRFRAVTETL</sequence>
<dbReference type="OrthoDB" id="7630456at2"/>
<dbReference type="EMBL" id="LGSZ01000040">
    <property type="protein sequence ID" value="KPH80574.1"/>
    <property type="molecule type" value="Genomic_DNA"/>
</dbReference>
<gene>
    <name evidence="1" type="ORF">AE618_12485</name>
</gene>
<reference evidence="1 2" key="1">
    <citation type="submission" date="2015-07" db="EMBL/GenBank/DDBJ databases">
        <title>Whole genome sequencing of Bosea vaviloviae isolated from cave pool.</title>
        <authorList>
            <person name="Tan N.E.H."/>
            <person name="Lee Y.P."/>
            <person name="Gan H.M."/>
            <person name="Barton H."/>
            <person name="Savka M.A."/>
        </authorList>
    </citation>
    <scope>NUCLEOTIDE SEQUENCE [LARGE SCALE GENOMIC DNA]</scope>
    <source>
        <strain evidence="1 2">SD260</strain>
    </source>
</reference>
<name>A0A0N1N2C1_9HYPH</name>
<dbReference type="RefSeq" id="WP_054209382.1">
    <property type="nucleotide sequence ID" value="NZ_LGSZ01000040.1"/>
</dbReference>
<organism evidence="1 2">
    <name type="scientific">Bosea vaviloviae</name>
    <dbReference type="NCBI Taxonomy" id="1526658"/>
    <lineage>
        <taxon>Bacteria</taxon>
        <taxon>Pseudomonadati</taxon>
        <taxon>Pseudomonadota</taxon>
        <taxon>Alphaproteobacteria</taxon>
        <taxon>Hyphomicrobiales</taxon>
        <taxon>Boseaceae</taxon>
        <taxon>Bosea</taxon>
    </lineage>
</organism>
<proteinExistence type="predicted"/>
<dbReference type="Pfam" id="PF11367">
    <property type="entry name" value="Tail_completion_gp17"/>
    <property type="match status" value="1"/>
</dbReference>
<evidence type="ECO:0000313" key="2">
    <source>
        <dbReference type="Proteomes" id="UP000037822"/>
    </source>
</evidence>
<dbReference type="InterPro" id="IPR053745">
    <property type="entry name" value="Viral_Tail_Comp_sf"/>
</dbReference>
<dbReference type="Proteomes" id="UP000037822">
    <property type="component" value="Unassembled WGS sequence"/>
</dbReference>
<dbReference type="PATRIC" id="fig|1526658.3.peg.3931"/>